<accession>A0ABR1I1S8</accession>
<evidence type="ECO:0000313" key="2">
    <source>
        <dbReference type="EMBL" id="KAK7427483.1"/>
    </source>
</evidence>
<dbReference type="EMBL" id="JAZAVK010000053">
    <property type="protein sequence ID" value="KAK7427483.1"/>
    <property type="molecule type" value="Genomic_DNA"/>
</dbReference>
<gene>
    <name evidence="2" type="ORF">QQZ08_006089</name>
</gene>
<organism evidence="2 3">
    <name type="scientific">Neonectria magnoliae</name>
    <dbReference type="NCBI Taxonomy" id="2732573"/>
    <lineage>
        <taxon>Eukaryota</taxon>
        <taxon>Fungi</taxon>
        <taxon>Dikarya</taxon>
        <taxon>Ascomycota</taxon>
        <taxon>Pezizomycotina</taxon>
        <taxon>Sordariomycetes</taxon>
        <taxon>Hypocreomycetidae</taxon>
        <taxon>Hypocreales</taxon>
        <taxon>Nectriaceae</taxon>
        <taxon>Neonectria</taxon>
    </lineage>
</organism>
<sequence>MSTPTVKNPDASPSPPPAAGLALQERSTINTNTSTSSDATWNTKNLALRLGVDATSAACATAMIAPLIAMIDR</sequence>
<comment type="caution">
    <text evidence="2">The sequence shown here is derived from an EMBL/GenBank/DDBJ whole genome shotgun (WGS) entry which is preliminary data.</text>
</comment>
<feature type="region of interest" description="Disordered" evidence="1">
    <location>
        <begin position="1"/>
        <end position="20"/>
    </location>
</feature>
<name>A0ABR1I1S8_9HYPO</name>
<evidence type="ECO:0000256" key="1">
    <source>
        <dbReference type="SAM" id="MobiDB-lite"/>
    </source>
</evidence>
<evidence type="ECO:0000313" key="3">
    <source>
        <dbReference type="Proteomes" id="UP001498421"/>
    </source>
</evidence>
<dbReference type="Proteomes" id="UP001498421">
    <property type="component" value="Unassembled WGS sequence"/>
</dbReference>
<protein>
    <submittedName>
        <fullName evidence="2">Uncharacterized protein</fullName>
    </submittedName>
</protein>
<keyword evidence="3" id="KW-1185">Reference proteome</keyword>
<feature type="non-terminal residue" evidence="2">
    <location>
        <position position="73"/>
    </location>
</feature>
<reference evidence="2 3" key="1">
    <citation type="journal article" date="2025" name="Microbiol. Resour. Announc.">
        <title>Draft genome sequences for Neonectria magnoliae and Neonectria punicea, canker pathogens of Liriodendron tulipifera and Acer saccharum in West Virginia.</title>
        <authorList>
            <person name="Petronek H.M."/>
            <person name="Kasson M.T."/>
            <person name="Metheny A.M."/>
            <person name="Stauder C.M."/>
            <person name="Lovett B."/>
            <person name="Lynch S.C."/>
            <person name="Garnas J.R."/>
            <person name="Kasson L.R."/>
            <person name="Stajich J.E."/>
        </authorList>
    </citation>
    <scope>NUCLEOTIDE SEQUENCE [LARGE SCALE GENOMIC DNA]</scope>
    <source>
        <strain evidence="2 3">NRRL 64651</strain>
    </source>
</reference>
<proteinExistence type="predicted"/>